<organism evidence="7 8">
    <name type="scientific">Roseivivax lentus</name>
    <dbReference type="NCBI Taxonomy" id="633194"/>
    <lineage>
        <taxon>Bacteria</taxon>
        <taxon>Pseudomonadati</taxon>
        <taxon>Pseudomonadota</taxon>
        <taxon>Alphaproteobacteria</taxon>
        <taxon>Rhodobacterales</taxon>
        <taxon>Roseobacteraceae</taxon>
        <taxon>Roseivivax</taxon>
    </lineage>
</organism>
<dbReference type="OrthoDB" id="7057856at2"/>
<dbReference type="CDD" id="cd07995">
    <property type="entry name" value="TPK"/>
    <property type="match status" value="1"/>
</dbReference>
<reference evidence="8" key="1">
    <citation type="submission" date="2017-01" db="EMBL/GenBank/DDBJ databases">
        <authorList>
            <person name="Varghese N."/>
            <person name="Submissions S."/>
        </authorList>
    </citation>
    <scope>NUCLEOTIDE SEQUENCE [LARGE SCALE GENOMIC DNA]</scope>
    <source>
        <strain evidence="8">DSM 29430</strain>
    </source>
</reference>
<dbReference type="Gene3D" id="3.40.50.10240">
    <property type="entry name" value="Thiamin pyrophosphokinase, catalytic domain"/>
    <property type="match status" value="1"/>
</dbReference>
<dbReference type="SUPFAM" id="SSF63862">
    <property type="entry name" value="Thiamin pyrophosphokinase, substrate-binding domain"/>
    <property type="match status" value="1"/>
</dbReference>
<sequence>MISPIVSTVEPILLVGGGDVDNAALRRALSRYPNVVAADRGAEAVLAAGGQPGAVIGDMDSLCDAARARLPRGVIHRIGEQDSTDFDKCLSRIAAPLVVGMGFLGQRVDHQLAVFTGLVRRPAQPVLLIGPEDVVTLCPPRIALDLAPGTRVSLWPMTEVTGRSEGLHWPIADIAFAPWRVTGTSNMAEGPVTLEMDRAGMLLILPASGARMLEDALRAAPRWPA</sequence>
<keyword evidence="2" id="KW-0547">Nucleotide-binding</keyword>
<dbReference type="GO" id="GO:0004788">
    <property type="term" value="F:thiamine diphosphokinase activity"/>
    <property type="evidence" value="ECO:0007669"/>
    <property type="project" value="UniProtKB-UniRule"/>
</dbReference>
<dbReference type="InterPro" id="IPR006282">
    <property type="entry name" value="Thi_PPkinase"/>
</dbReference>
<proteinExistence type="predicted"/>
<feature type="domain" description="Thiamin pyrophosphokinase catalytic" evidence="6">
    <location>
        <begin position="27"/>
        <end position="120"/>
    </location>
</feature>
<evidence type="ECO:0000256" key="3">
    <source>
        <dbReference type="ARBA" id="ARBA00022777"/>
    </source>
</evidence>
<dbReference type="InterPro" id="IPR053149">
    <property type="entry name" value="TPK"/>
</dbReference>
<dbReference type="PANTHER" id="PTHR41299:SF1">
    <property type="entry name" value="THIAMINE PYROPHOSPHOKINASE"/>
    <property type="match status" value="1"/>
</dbReference>
<evidence type="ECO:0000256" key="5">
    <source>
        <dbReference type="NCBIfam" id="TIGR01378"/>
    </source>
</evidence>
<accession>A0A1N7NGM4</accession>
<dbReference type="EC" id="2.7.6.2" evidence="5"/>
<gene>
    <name evidence="7" type="ORF">SAMN05421759_10873</name>
</gene>
<keyword evidence="3 7" id="KW-0418">Kinase</keyword>
<evidence type="ECO:0000256" key="4">
    <source>
        <dbReference type="ARBA" id="ARBA00022840"/>
    </source>
</evidence>
<keyword evidence="4" id="KW-0067">ATP-binding</keyword>
<dbReference type="PANTHER" id="PTHR41299">
    <property type="entry name" value="THIAMINE PYROPHOSPHOKINASE"/>
    <property type="match status" value="1"/>
</dbReference>
<dbReference type="STRING" id="633194.SAMN05421759_10873"/>
<dbReference type="AlphaFoldDB" id="A0A1N7NGM4"/>
<evidence type="ECO:0000259" key="6">
    <source>
        <dbReference type="Pfam" id="PF04263"/>
    </source>
</evidence>
<keyword evidence="1" id="KW-0808">Transferase</keyword>
<evidence type="ECO:0000256" key="2">
    <source>
        <dbReference type="ARBA" id="ARBA00022741"/>
    </source>
</evidence>
<dbReference type="Proteomes" id="UP000186684">
    <property type="component" value="Unassembled WGS sequence"/>
</dbReference>
<dbReference type="RefSeq" id="WP_076448598.1">
    <property type="nucleotide sequence ID" value="NZ_FTOQ01000008.1"/>
</dbReference>
<evidence type="ECO:0000256" key="1">
    <source>
        <dbReference type="ARBA" id="ARBA00022679"/>
    </source>
</evidence>
<evidence type="ECO:0000313" key="7">
    <source>
        <dbReference type="EMBL" id="SIS97411.1"/>
    </source>
</evidence>
<protein>
    <recommendedName>
        <fullName evidence="5">Thiamine diphosphokinase</fullName>
        <ecNumber evidence="5">2.7.6.2</ecNumber>
    </recommendedName>
</protein>
<dbReference type="GO" id="GO:0016301">
    <property type="term" value="F:kinase activity"/>
    <property type="evidence" value="ECO:0007669"/>
    <property type="project" value="UniProtKB-KW"/>
</dbReference>
<dbReference type="GO" id="GO:0009229">
    <property type="term" value="P:thiamine diphosphate biosynthetic process"/>
    <property type="evidence" value="ECO:0007669"/>
    <property type="project" value="InterPro"/>
</dbReference>
<dbReference type="EMBL" id="FTOQ01000008">
    <property type="protein sequence ID" value="SIS97411.1"/>
    <property type="molecule type" value="Genomic_DNA"/>
</dbReference>
<keyword evidence="8" id="KW-1185">Reference proteome</keyword>
<dbReference type="NCBIfam" id="TIGR01378">
    <property type="entry name" value="thi_PPkinase"/>
    <property type="match status" value="1"/>
</dbReference>
<dbReference type="SUPFAM" id="SSF63999">
    <property type="entry name" value="Thiamin pyrophosphokinase, catalytic domain"/>
    <property type="match status" value="1"/>
</dbReference>
<dbReference type="InterPro" id="IPR036371">
    <property type="entry name" value="TPK_B1-bd_sf"/>
</dbReference>
<dbReference type="GO" id="GO:0006772">
    <property type="term" value="P:thiamine metabolic process"/>
    <property type="evidence" value="ECO:0007669"/>
    <property type="project" value="UniProtKB-UniRule"/>
</dbReference>
<dbReference type="Pfam" id="PF04263">
    <property type="entry name" value="TPK_catalytic"/>
    <property type="match status" value="1"/>
</dbReference>
<name>A0A1N7NGM4_9RHOB</name>
<dbReference type="InterPro" id="IPR036759">
    <property type="entry name" value="TPK_catalytic_sf"/>
</dbReference>
<evidence type="ECO:0000313" key="8">
    <source>
        <dbReference type="Proteomes" id="UP000186684"/>
    </source>
</evidence>
<dbReference type="InterPro" id="IPR007371">
    <property type="entry name" value="TPK_catalytic"/>
</dbReference>
<dbReference type="GO" id="GO:0005524">
    <property type="term" value="F:ATP binding"/>
    <property type="evidence" value="ECO:0007669"/>
    <property type="project" value="UniProtKB-KW"/>
</dbReference>